<accession>A0AAD8JUG9</accession>
<name>A0AAD8JUG9_TARER</name>
<organism evidence="5 6">
    <name type="scientific">Tagetes erecta</name>
    <name type="common">African marigold</name>
    <dbReference type="NCBI Taxonomy" id="13708"/>
    <lineage>
        <taxon>Eukaryota</taxon>
        <taxon>Viridiplantae</taxon>
        <taxon>Streptophyta</taxon>
        <taxon>Embryophyta</taxon>
        <taxon>Tracheophyta</taxon>
        <taxon>Spermatophyta</taxon>
        <taxon>Magnoliopsida</taxon>
        <taxon>eudicotyledons</taxon>
        <taxon>Gunneridae</taxon>
        <taxon>Pentapetalae</taxon>
        <taxon>asterids</taxon>
        <taxon>campanulids</taxon>
        <taxon>Asterales</taxon>
        <taxon>Asteraceae</taxon>
        <taxon>Asteroideae</taxon>
        <taxon>Heliantheae alliance</taxon>
        <taxon>Tageteae</taxon>
        <taxon>Tagetes</taxon>
    </lineage>
</organism>
<evidence type="ECO:0000256" key="3">
    <source>
        <dbReference type="SAM" id="SignalP"/>
    </source>
</evidence>
<comment type="caution">
    <text evidence="5">The sequence shown here is derived from an EMBL/GenBank/DDBJ whole genome shotgun (WGS) entry which is preliminary data.</text>
</comment>
<dbReference type="GO" id="GO:0016020">
    <property type="term" value="C:membrane"/>
    <property type="evidence" value="ECO:0007669"/>
    <property type="project" value="UniProtKB-SubCell"/>
</dbReference>
<dbReference type="GO" id="GO:0030247">
    <property type="term" value="F:polysaccharide binding"/>
    <property type="evidence" value="ECO:0007669"/>
    <property type="project" value="InterPro"/>
</dbReference>
<evidence type="ECO:0000313" key="5">
    <source>
        <dbReference type="EMBL" id="KAK1410827.1"/>
    </source>
</evidence>
<proteinExistence type="predicted"/>
<evidence type="ECO:0000259" key="4">
    <source>
        <dbReference type="Pfam" id="PF13947"/>
    </source>
</evidence>
<evidence type="ECO:0000256" key="1">
    <source>
        <dbReference type="ARBA" id="ARBA00004167"/>
    </source>
</evidence>
<dbReference type="InterPro" id="IPR025287">
    <property type="entry name" value="WAK_GUB"/>
</dbReference>
<evidence type="ECO:0000256" key="2">
    <source>
        <dbReference type="ARBA" id="ARBA00022729"/>
    </source>
</evidence>
<dbReference type="AlphaFoldDB" id="A0AAD8JUG9"/>
<reference evidence="5" key="1">
    <citation type="journal article" date="2023" name="bioRxiv">
        <title>Improved chromosome-level genome assembly for marigold (Tagetes erecta).</title>
        <authorList>
            <person name="Jiang F."/>
            <person name="Yuan L."/>
            <person name="Wang S."/>
            <person name="Wang H."/>
            <person name="Xu D."/>
            <person name="Wang A."/>
            <person name="Fan W."/>
        </authorList>
    </citation>
    <scope>NUCLEOTIDE SEQUENCE</scope>
    <source>
        <strain evidence="5">WSJ</strain>
        <tissue evidence="5">Leaf</tissue>
    </source>
</reference>
<dbReference type="PANTHER" id="PTHR33491">
    <property type="entry name" value="OSJNBA0016N04.9 PROTEIN"/>
    <property type="match status" value="1"/>
</dbReference>
<dbReference type="Proteomes" id="UP001229421">
    <property type="component" value="Unassembled WGS sequence"/>
</dbReference>
<evidence type="ECO:0000313" key="6">
    <source>
        <dbReference type="Proteomes" id="UP001229421"/>
    </source>
</evidence>
<gene>
    <name evidence="5" type="ORF">QVD17_37368</name>
</gene>
<dbReference type="Gene3D" id="1.10.510.10">
    <property type="entry name" value="Transferase(Phosphotransferase) domain 1"/>
    <property type="match status" value="1"/>
</dbReference>
<protein>
    <recommendedName>
        <fullName evidence="4">Wall-associated receptor kinase galacturonan-binding domain-containing protein</fullName>
    </recommendedName>
</protein>
<dbReference type="Pfam" id="PF13947">
    <property type="entry name" value="GUB_WAK_bind"/>
    <property type="match status" value="1"/>
</dbReference>
<sequence length="425" mass="46461">MNLFQAYLHLLILLPLTTASTIIIPKYAKTGCFDTCGNNVTIPYPFGIGASCSVNPWFIVDCISSKPYLSALNHLEIFKVDLDNQTVTVSSPRITDCQNQLQNNTKITSINLHSTPFMFCSYRNRFILHGCGSAVMMDNESVLTGCSTSCLNETVIERNNECFGFSCCQTTVPHYLKSYSINLMGLSEDGGCGYAFLLDDDSYLKGWFPVNSVEANNAFAPVSLMWSLPRSTELTCCTAADHMKVELDMGNGVFVESQKCSRHIGYKGNPYLSDGCAVIGGCASCPYSSCNYDIIYSGDGSRSKITNFTCGPNPSPTRFGVKASMGVILEGRATSTFDATLIKEGTTDELLAIANLAMRCLNLNGRYRPTMKEVATELETIRASHIPPTVQTNIRPTTYGEELSFITYSNTSSTFMGLINDSISP</sequence>
<keyword evidence="6" id="KW-1185">Reference proteome</keyword>
<dbReference type="EMBL" id="JAUHHV010000010">
    <property type="protein sequence ID" value="KAK1410827.1"/>
    <property type="molecule type" value="Genomic_DNA"/>
</dbReference>
<feature type="chain" id="PRO_5042013943" description="Wall-associated receptor kinase galacturonan-binding domain-containing protein" evidence="3">
    <location>
        <begin position="20"/>
        <end position="425"/>
    </location>
</feature>
<feature type="signal peptide" evidence="3">
    <location>
        <begin position="1"/>
        <end position="19"/>
    </location>
</feature>
<keyword evidence="2 3" id="KW-0732">Signal</keyword>
<comment type="subcellular location">
    <subcellularLocation>
        <location evidence="1">Membrane</location>
        <topology evidence="1">Single-pass membrane protein</topology>
    </subcellularLocation>
</comment>
<feature type="domain" description="Wall-associated receptor kinase galacturonan-binding" evidence="4">
    <location>
        <begin position="32"/>
        <end position="90"/>
    </location>
</feature>